<gene>
    <name evidence="12" type="ORF">L484_026718</name>
</gene>
<accession>W9SCU3</accession>
<dbReference type="PROSITE" id="PS00158">
    <property type="entry name" value="ALDOLASE_CLASS_I"/>
    <property type="match status" value="1"/>
</dbReference>
<keyword evidence="9 11" id="KW-0456">Lyase</keyword>
<dbReference type="Pfam" id="PF00274">
    <property type="entry name" value="Glycolytic"/>
    <property type="match status" value="1"/>
</dbReference>
<dbReference type="SUPFAM" id="SSF51569">
    <property type="entry name" value="Aldolase"/>
    <property type="match status" value="1"/>
</dbReference>
<dbReference type="GO" id="GO:0006096">
    <property type="term" value="P:glycolytic process"/>
    <property type="evidence" value="ECO:0007669"/>
    <property type="project" value="UniProtKB-UniPathway"/>
</dbReference>
<evidence type="ECO:0000256" key="7">
    <source>
        <dbReference type="ARBA" id="ARBA00022640"/>
    </source>
</evidence>
<comment type="subcellular location">
    <subcellularLocation>
        <location evidence="2">Plastid</location>
        <location evidence="2">Chloroplast</location>
    </subcellularLocation>
</comment>
<evidence type="ECO:0000256" key="10">
    <source>
        <dbReference type="ARBA" id="ARBA00023270"/>
    </source>
</evidence>
<dbReference type="STRING" id="981085.W9SCU3"/>
<dbReference type="PANTHER" id="PTHR11627">
    <property type="entry name" value="FRUCTOSE-BISPHOSPHATE ALDOLASE"/>
    <property type="match status" value="1"/>
</dbReference>
<sequence>MASASLFKSAPVLDKPEFVKGGQSLHQPSVSVVRFQPVSPSSLTVRASSYADELVKTAKTIASPGRGILAMDESNATCGKRLASIGLENSEANRQAYRTLLVTAPGLGQYISGAILFEETLYQSTTDGRKIVDVLTEQNIVPGIKVDKGLVPLAGSNNESWCQGLDGVASRSAAYYQQGARFAKWRTVVSIPNGPSALAVKEAAWGLARYAAISQDNGLVPIVEPEILLDGDHGIDRTFEVAQKVWAEVFFYLAENNVAFEGILLKPSMVTPGAESKDKATPHQVADYTLRLLRQRIPPAVPGIMASTRNSILRLHFLSGGQSEVEATLNLNAMNQAPNPWHVSFSYARALQNTCLKTWGGRPENVKAAQEALIVRAKANSLAQLGKYTGEGESDEAKQGMFVKGYVY</sequence>
<evidence type="ECO:0000256" key="6">
    <source>
        <dbReference type="ARBA" id="ARBA00022528"/>
    </source>
</evidence>
<comment type="similarity">
    <text evidence="4 11">Belongs to the class I fructose-bisphosphate aldolase family.</text>
</comment>
<keyword evidence="7" id="KW-0934">Plastid</keyword>
<evidence type="ECO:0000256" key="11">
    <source>
        <dbReference type="RuleBase" id="RU003994"/>
    </source>
</evidence>
<keyword evidence="8 11" id="KW-0324">Glycolysis</keyword>
<comment type="catalytic activity">
    <reaction evidence="1 11">
        <text>beta-D-fructose 1,6-bisphosphate = D-glyceraldehyde 3-phosphate + dihydroxyacetone phosphate</text>
        <dbReference type="Rhea" id="RHEA:14729"/>
        <dbReference type="ChEBI" id="CHEBI:32966"/>
        <dbReference type="ChEBI" id="CHEBI:57642"/>
        <dbReference type="ChEBI" id="CHEBI:59776"/>
        <dbReference type="EC" id="4.1.2.13"/>
    </reaction>
</comment>
<organism evidence="12 13">
    <name type="scientific">Morus notabilis</name>
    <dbReference type="NCBI Taxonomy" id="981085"/>
    <lineage>
        <taxon>Eukaryota</taxon>
        <taxon>Viridiplantae</taxon>
        <taxon>Streptophyta</taxon>
        <taxon>Embryophyta</taxon>
        <taxon>Tracheophyta</taxon>
        <taxon>Spermatophyta</taxon>
        <taxon>Magnoliopsida</taxon>
        <taxon>eudicotyledons</taxon>
        <taxon>Gunneridae</taxon>
        <taxon>Pentapetalae</taxon>
        <taxon>rosids</taxon>
        <taxon>fabids</taxon>
        <taxon>Rosales</taxon>
        <taxon>Moraceae</taxon>
        <taxon>Moreae</taxon>
        <taxon>Morus</taxon>
    </lineage>
</organism>
<protein>
    <recommendedName>
        <fullName evidence="5 11">Fructose-bisphosphate aldolase</fullName>
        <ecNumber evidence="5 11">4.1.2.13</ecNumber>
    </recommendedName>
</protein>
<comment type="pathway">
    <text evidence="3">Carbohydrate degradation; glycolysis; D-glyceraldehyde 3-phosphate and glycerone phosphate from D-glucose: step 4/4.</text>
</comment>
<dbReference type="EC" id="4.1.2.13" evidence="5 11"/>
<dbReference type="UniPathway" id="UPA00109">
    <property type="reaction ID" value="UER00183"/>
</dbReference>
<dbReference type="InterPro" id="IPR000741">
    <property type="entry name" value="FBA_I"/>
</dbReference>
<evidence type="ECO:0000256" key="4">
    <source>
        <dbReference type="ARBA" id="ARBA00010387"/>
    </source>
</evidence>
<dbReference type="InterPro" id="IPR029768">
    <property type="entry name" value="Aldolase_I_AS"/>
</dbReference>
<evidence type="ECO:0000256" key="3">
    <source>
        <dbReference type="ARBA" id="ARBA00004714"/>
    </source>
</evidence>
<evidence type="ECO:0000256" key="8">
    <source>
        <dbReference type="ARBA" id="ARBA00023152"/>
    </source>
</evidence>
<dbReference type="GO" id="GO:0009507">
    <property type="term" value="C:chloroplast"/>
    <property type="evidence" value="ECO:0007669"/>
    <property type="project" value="UniProtKB-SubCell"/>
</dbReference>
<keyword evidence="13" id="KW-1185">Reference proteome</keyword>
<reference evidence="13" key="1">
    <citation type="submission" date="2013-01" db="EMBL/GenBank/DDBJ databases">
        <title>Draft Genome Sequence of a Mulberry Tree, Morus notabilis C.K. Schneid.</title>
        <authorList>
            <person name="He N."/>
            <person name="Zhao S."/>
        </authorList>
    </citation>
    <scope>NUCLEOTIDE SEQUENCE</scope>
</reference>
<evidence type="ECO:0000256" key="9">
    <source>
        <dbReference type="ARBA" id="ARBA00023239"/>
    </source>
</evidence>
<evidence type="ECO:0000313" key="13">
    <source>
        <dbReference type="Proteomes" id="UP000030645"/>
    </source>
</evidence>
<dbReference type="Gene3D" id="3.20.20.70">
    <property type="entry name" value="Aldolase class I"/>
    <property type="match status" value="1"/>
</dbReference>
<dbReference type="eggNOG" id="KOG1557">
    <property type="taxonomic scope" value="Eukaryota"/>
</dbReference>
<dbReference type="EMBL" id="KE346358">
    <property type="protein sequence ID" value="EXC35393.1"/>
    <property type="molecule type" value="Genomic_DNA"/>
</dbReference>
<evidence type="ECO:0000256" key="1">
    <source>
        <dbReference type="ARBA" id="ARBA00000441"/>
    </source>
</evidence>
<proteinExistence type="inferred from homology"/>
<dbReference type="NCBIfam" id="NF033379">
    <property type="entry name" value="FrucBisAld_I"/>
    <property type="match status" value="1"/>
</dbReference>
<dbReference type="GO" id="GO:0004332">
    <property type="term" value="F:fructose-bisphosphate aldolase activity"/>
    <property type="evidence" value="ECO:0007669"/>
    <property type="project" value="UniProtKB-EC"/>
</dbReference>
<dbReference type="Proteomes" id="UP000030645">
    <property type="component" value="Unassembled WGS sequence"/>
</dbReference>
<evidence type="ECO:0000256" key="2">
    <source>
        <dbReference type="ARBA" id="ARBA00004229"/>
    </source>
</evidence>
<keyword evidence="10" id="KW-0704">Schiff base</keyword>
<evidence type="ECO:0000256" key="5">
    <source>
        <dbReference type="ARBA" id="ARBA00013068"/>
    </source>
</evidence>
<dbReference type="FunFam" id="3.20.20.70:FF:000052">
    <property type="entry name" value="Fructose-bisphosphate aldolase"/>
    <property type="match status" value="1"/>
</dbReference>
<dbReference type="InterPro" id="IPR013785">
    <property type="entry name" value="Aldolase_TIM"/>
</dbReference>
<dbReference type="CDD" id="cd00948">
    <property type="entry name" value="FBP_aldolase_I_a"/>
    <property type="match status" value="1"/>
</dbReference>
<dbReference type="AlphaFoldDB" id="W9SCU3"/>
<keyword evidence="6" id="KW-0150">Chloroplast</keyword>
<evidence type="ECO:0000313" key="12">
    <source>
        <dbReference type="EMBL" id="EXC35393.1"/>
    </source>
</evidence>
<name>W9SCU3_9ROSA</name>